<evidence type="ECO:0000256" key="1">
    <source>
        <dbReference type="SAM" id="Coils"/>
    </source>
</evidence>
<accession>A0AAW7AHS5</accession>
<organism evidence="4 5">
    <name type="scientific">Staphylococcus equorum</name>
    <dbReference type="NCBI Taxonomy" id="246432"/>
    <lineage>
        <taxon>Bacteria</taxon>
        <taxon>Bacillati</taxon>
        <taxon>Bacillota</taxon>
        <taxon>Bacilli</taxon>
        <taxon>Bacillales</taxon>
        <taxon>Staphylococcaceae</taxon>
        <taxon>Staphylococcus</taxon>
    </lineage>
</organism>
<keyword evidence="1" id="KW-0175">Coiled coil</keyword>
<proteinExistence type="predicted"/>
<evidence type="ECO:0000256" key="3">
    <source>
        <dbReference type="SAM" id="Phobius"/>
    </source>
</evidence>
<evidence type="ECO:0000313" key="4">
    <source>
        <dbReference type="EMBL" id="MDK9865287.1"/>
    </source>
</evidence>
<dbReference type="AlphaFoldDB" id="A0AAW7AHS5"/>
<name>A0AAW7AHS5_9STAP</name>
<reference evidence="4" key="1">
    <citation type="journal article" date="2023" name="Int. J. Mol. Sci.">
        <title>Antibiotic Resistance/Susceptibility Profiles of Staphylococcus equorum Strains from Cheese, and Genome Analysis for Antibiotic Resistance Genes.</title>
        <authorList>
            <person name="Vazquez L."/>
            <person name="Srednik M.E."/>
            <person name="Rodriguez J."/>
            <person name="Florez A.B."/>
            <person name="Mayo B."/>
        </authorList>
    </citation>
    <scope>NUCLEOTIDE SEQUENCE</scope>
    <source>
        <strain evidence="4">5A3I</strain>
    </source>
</reference>
<dbReference type="EMBL" id="JARGCK010000002">
    <property type="protein sequence ID" value="MDK9865287.1"/>
    <property type="molecule type" value="Genomic_DNA"/>
</dbReference>
<keyword evidence="3" id="KW-1133">Transmembrane helix</keyword>
<gene>
    <name evidence="4" type="ORF">P1A27_04795</name>
</gene>
<feature type="compositionally biased region" description="Basic and acidic residues" evidence="2">
    <location>
        <begin position="32"/>
        <end position="57"/>
    </location>
</feature>
<dbReference type="Proteomes" id="UP001174037">
    <property type="component" value="Unassembled WGS sequence"/>
</dbReference>
<protein>
    <submittedName>
        <fullName evidence="4">Uncharacterized protein</fullName>
    </submittedName>
</protein>
<sequence>MQRNKKPVLFVLLMALIVLVIFIAILTPESTENDKGNASKEKTTEKNKKTKDDGKTELDSKIDKLVWQYQEDAITLNSDLYNDHKKTKEEMKKENSRIFDEADEVKKDIRQDNEYKQLKQLEKDNDLTTREIIDFVEPYLDRITALNRYSE</sequence>
<feature type="region of interest" description="Disordered" evidence="2">
    <location>
        <begin position="31"/>
        <end position="57"/>
    </location>
</feature>
<evidence type="ECO:0000313" key="5">
    <source>
        <dbReference type="Proteomes" id="UP001174037"/>
    </source>
</evidence>
<feature type="coiled-coil region" evidence="1">
    <location>
        <begin position="88"/>
        <end position="131"/>
    </location>
</feature>
<dbReference type="RefSeq" id="WP_285323132.1">
    <property type="nucleotide sequence ID" value="NZ_JARGCK010000002.1"/>
</dbReference>
<evidence type="ECO:0000256" key="2">
    <source>
        <dbReference type="SAM" id="MobiDB-lite"/>
    </source>
</evidence>
<keyword evidence="3" id="KW-0812">Transmembrane</keyword>
<keyword evidence="3" id="KW-0472">Membrane</keyword>
<comment type="caution">
    <text evidence="4">The sequence shown here is derived from an EMBL/GenBank/DDBJ whole genome shotgun (WGS) entry which is preliminary data.</text>
</comment>
<reference evidence="4" key="2">
    <citation type="submission" date="2023-03" db="EMBL/GenBank/DDBJ databases">
        <authorList>
            <person name="Vazquez L."/>
            <person name="Rodriguez J."/>
            <person name="Mayo B."/>
            <person name="Florez A.B."/>
        </authorList>
    </citation>
    <scope>NUCLEOTIDE SEQUENCE</scope>
    <source>
        <strain evidence="4">5A3I</strain>
    </source>
</reference>
<feature type="transmembrane region" description="Helical" evidence="3">
    <location>
        <begin position="7"/>
        <end position="26"/>
    </location>
</feature>